<evidence type="ECO:0000256" key="6">
    <source>
        <dbReference type="SAM" id="Phobius"/>
    </source>
</evidence>
<dbReference type="InterPro" id="IPR004633">
    <property type="entry name" value="NaPi_cotrn-rel/YqeW-like"/>
</dbReference>
<feature type="transmembrane region" description="Helical" evidence="6">
    <location>
        <begin position="84"/>
        <end position="106"/>
    </location>
</feature>
<evidence type="ECO:0000256" key="3">
    <source>
        <dbReference type="ARBA" id="ARBA00022692"/>
    </source>
</evidence>
<reference evidence="7 8" key="1">
    <citation type="submission" date="2023-05" db="EMBL/GenBank/DDBJ databases">
        <title>Marinobacter albus sp. nov., a marine bacterium isolated from sand in a coastal intertidal zone of huludao.</title>
        <authorList>
            <person name="Deng T."/>
        </authorList>
    </citation>
    <scope>NUCLEOTIDE SEQUENCE [LARGE SCALE GENOMIC DNA]</scope>
    <source>
        <strain evidence="7 8">M216</strain>
    </source>
</reference>
<feature type="transmembrane region" description="Helical" evidence="6">
    <location>
        <begin position="285"/>
        <end position="309"/>
    </location>
</feature>
<proteinExistence type="predicted"/>
<evidence type="ECO:0000256" key="2">
    <source>
        <dbReference type="ARBA" id="ARBA00022475"/>
    </source>
</evidence>
<feature type="transmembrane region" description="Helical" evidence="6">
    <location>
        <begin position="135"/>
        <end position="153"/>
    </location>
</feature>
<evidence type="ECO:0000256" key="5">
    <source>
        <dbReference type="ARBA" id="ARBA00023136"/>
    </source>
</evidence>
<comment type="subcellular location">
    <subcellularLocation>
        <location evidence="1">Cell membrane</location>
        <topology evidence="1">Multi-pass membrane protein</topology>
    </subcellularLocation>
</comment>
<comment type="caution">
    <text evidence="7">The sequence shown here is derived from an EMBL/GenBank/DDBJ whole genome shotgun (WGS) entry which is preliminary data.</text>
</comment>
<feature type="transmembrane region" description="Helical" evidence="6">
    <location>
        <begin position="173"/>
        <end position="190"/>
    </location>
</feature>
<feature type="transmembrane region" description="Helical" evidence="6">
    <location>
        <begin position="53"/>
        <end position="77"/>
    </location>
</feature>
<protein>
    <submittedName>
        <fullName evidence="7">Na/Pi symporter</fullName>
    </submittedName>
</protein>
<evidence type="ECO:0000313" key="8">
    <source>
        <dbReference type="Proteomes" id="UP001223547"/>
    </source>
</evidence>
<keyword evidence="8" id="KW-1185">Reference proteome</keyword>
<dbReference type="RefSeq" id="WP_285366986.1">
    <property type="nucleotide sequence ID" value="NZ_JASSQD010000001.1"/>
</dbReference>
<evidence type="ECO:0000313" key="7">
    <source>
        <dbReference type="EMBL" id="MDK9556266.1"/>
    </source>
</evidence>
<accession>A0ABT7H9N3</accession>
<dbReference type="NCBIfam" id="NF037997">
    <property type="entry name" value="Na_Pi_symport"/>
    <property type="match status" value="1"/>
</dbReference>
<dbReference type="Proteomes" id="UP001223547">
    <property type="component" value="Unassembled WGS sequence"/>
</dbReference>
<dbReference type="Pfam" id="PF02690">
    <property type="entry name" value="Na_Pi_cotrans"/>
    <property type="match status" value="2"/>
</dbReference>
<dbReference type="EMBL" id="JASSQD010000001">
    <property type="protein sequence ID" value="MDK9556266.1"/>
    <property type="molecule type" value="Genomic_DNA"/>
</dbReference>
<evidence type="ECO:0000256" key="1">
    <source>
        <dbReference type="ARBA" id="ARBA00004651"/>
    </source>
</evidence>
<sequence>MTASIFEILGGLALFLLAMEMMTDGLKQAAGHQLRHLLGTWTKTPLKGFATGVLITGLVQSSSAVTVATIGFVNAGLLNLGQSLGVVFGANVGTTITGWLVSLVGFGINIEAFAMPLLAIGMALRLLGTAHRIKAVGQALAGFALFFLALSLLKESLGGLTNGFHGADISGQGYGLPVFVLIGFLTTLLTQSSSAALAIILSAAAGQLLMLEHAAAAVIGANLGTTSTAAIAALGATASARRLALGHVIFNLVTAGIAVIILPAMLWLVVALARWFEHDAHPAVLLALFHTRFNVLGALIMLPFAARLARFLGRLFRSKEEDNAKPRYLDDTLISTPELAMGAVDQEMRRLIELTRGLLRVCIDREALKPAQIQPKSEAVLSLNTAINEYISRLRAEKLHPSNVDALTRSIRTCRYLAEATTLAPRLLHLRDACDQPEFAPLQPVLERYLEELRGLIAADEPSPGRVNEAEQTYHELKSALLEMIVRRELATSLGEQSLDNLSTVRRLSDQWSKSLNWAPTTETVTSSDQKLSGTKRQ</sequence>
<keyword evidence="4 6" id="KW-1133">Transmembrane helix</keyword>
<name>A0ABT7H9N3_9GAMM</name>
<keyword evidence="3 6" id="KW-0812">Transmembrane</keyword>
<dbReference type="PANTHER" id="PTHR10010">
    <property type="entry name" value="SOLUTE CARRIER FAMILY 34 SODIUM PHOSPHATE , MEMBER 2-RELATED"/>
    <property type="match status" value="1"/>
</dbReference>
<feature type="transmembrane region" description="Helical" evidence="6">
    <location>
        <begin position="248"/>
        <end position="273"/>
    </location>
</feature>
<feature type="transmembrane region" description="Helical" evidence="6">
    <location>
        <begin position="217"/>
        <end position="236"/>
    </location>
</feature>
<gene>
    <name evidence="7" type="ORF">QQF73_01415</name>
</gene>
<feature type="transmembrane region" description="Helical" evidence="6">
    <location>
        <begin position="112"/>
        <end position="128"/>
    </location>
</feature>
<keyword evidence="5 6" id="KW-0472">Membrane</keyword>
<dbReference type="PANTHER" id="PTHR10010:SF46">
    <property type="entry name" value="SODIUM-DEPENDENT PHOSPHATE TRANSPORT PROTEIN 2B"/>
    <property type="match status" value="1"/>
</dbReference>
<organism evidence="7 8">
    <name type="scientific">Marinobacter albus</name>
    <dbReference type="NCBI Taxonomy" id="3030833"/>
    <lineage>
        <taxon>Bacteria</taxon>
        <taxon>Pseudomonadati</taxon>
        <taxon>Pseudomonadota</taxon>
        <taxon>Gammaproteobacteria</taxon>
        <taxon>Pseudomonadales</taxon>
        <taxon>Marinobacteraceae</taxon>
        <taxon>Marinobacter</taxon>
    </lineage>
</organism>
<dbReference type="NCBIfam" id="TIGR00704">
    <property type="entry name" value="NaPi_cotrn_rel"/>
    <property type="match status" value="1"/>
</dbReference>
<keyword evidence="2" id="KW-1003">Cell membrane</keyword>
<dbReference type="InterPro" id="IPR003841">
    <property type="entry name" value="Na/Pi_transpt"/>
</dbReference>
<evidence type="ECO:0000256" key="4">
    <source>
        <dbReference type="ARBA" id="ARBA00022989"/>
    </source>
</evidence>